<dbReference type="Gene3D" id="2.160.10.10">
    <property type="entry name" value="Hexapeptide repeat proteins"/>
    <property type="match status" value="1"/>
</dbReference>
<keyword evidence="2" id="KW-0012">Acyltransferase</keyword>
<dbReference type="GO" id="GO:0016746">
    <property type="term" value="F:acyltransferase activity"/>
    <property type="evidence" value="ECO:0007669"/>
    <property type="project" value="UniProtKB-KW"/>
</dbReference>
<proteinExistence type="predicted"/>
<dbReference type="InterPro" id="IPR011004">
    <property type="entry name" value="Trimer_LpxA-like_sf"/>
</dbReference>
<dbReference type="CDD" id="cd03354">
    <property type="entry name" value="LbH_SAT"/>
    <property type="match status" value="1"/>
</dbReference>
<dbReference type="InterPro" id="IPR045304">
    <property type="entry name" value="LbH_SAT"/>
</dbReference>
<keyword evidence="4" id="KW-1185">Reference proteome</keyword>
<dbReference type="EMBL" id="CP012365">
    <property type="protein sequence ID" value="AKX60027.1"/>
    <property type="molecule type" value="Genomic_DNA"/>
</dbReference>
<dbReference type="AlphaFoldDB" id="A0A0K1XFR6"/>
<evidence type="ECO:0000256" key="1">
    <source>
        <dbReference type="ARBA" id="ARBA00022679"/>
    </source>
</evidence>
<keyword evidence="1" id="KW-0808">Transferase</keyword>
<name>A0A0K1XFR6_9GAMM</name>
<organism evidence="3 4">
    <name type="scientific">Thiopseudomonas alkaliphila</name>
    <dbReference type="NCBI Taxonomy" id="1697053"/>
    <lineage>
        <taxon>Bacteria</taxon>
        <taxon>Pseudomonadati</taxon>
        <taxon>Pseudomonadota</taxon>
        <taxon>Gammaproteobacteria</taxon>
        <taxon>Pseudomonadales</taxon>
        <taxon>Pseudomonadaceae</taxon>
        <taxon>Thiopseudomonas</taxon>
    </lineage>
</organism>
<evidence type="ECO:0000256" key="2">
    <source>
        <dbReference type="ARBA" id="ARBA00023315"/>
    </source>
</evidence>
<dbReference type="PANTHER" id="PTHR42811">
    <property type="entry name" value="SERINE ACETYLTRANSFERASE"/>
    <property type="match status" value="1"/>
</dbReference>
<dbReference type="RefSeq" id="WP_053101268.1">
    <property type="nucleotide sequence ID" value="NZ_CP012365.1"/>
</dbReference>
<evidence type="ECO:0000313" key="3">
    <source>
        <dbReference type="EMBL" id="AKX60027.1"/>
    </source>
</evidence>
<gene>
    <name evidence="3" type="ORF">AKN88_08865</name>
</gene>
<dbReference type="Proteomes" id="UP000063953">
    <property type="component" value="Chromosome"/>
</dbReference>
<protein>
    <recommendedName>
        <fullName evidence="5">Serine acetyltransferase</fullName>
    </recommendedName>
</protein>
<evidence type="ECO:0008006" key="5">
    <source>
        <dbReference type="Google" id="ProtNLM"/>
    </source>
</evidence>
<accession>A0A0K1XFR6</accession>
<dbReference type="SUPFAM" id="SSF51161">
    <property type="entry name" value="Trimeric LpxA-like enzymes"/>
    <property type="match status" value="1"/>
</dbReference>
<sequence length="192" mass="22141">MHLKEYFHAEVLGGEHKKFSWVRVLKAYLKSHKNKFFFEYRLAQALQIKYGNIFLVRFLRKRIEKRYPVDIPLECQIGKGFYIAHLVGVVISDKVSIGQRFTIFQNVTIGQKNDQAKIEIGNDVTIGANSCVIGSDMKIGNNCEIGAFSFLCKSIPDNTLVYNISKSNYVYKEEGVEYICSRNTRIRNIDQK</sequence>
<reference evidence="3 4" key="1">
    <citation type="journal article" date="2015" name="Genome Announc.">
        <title>Genome Sequences of Oblitimonas alkaliphila gen. nov. sp. nov. (Proposed), a Novel Bacterium of the Pseudomonadaceae Family.</title>
        <authorList>
            <person name="Lauer A.C."/>
            <person name="Nicholson A.C."/>
            <person name="Humrighouse B.W."/>
            <person name="Emery B."/>
            <person name="Drobish A."/>
            <person name="Juieng P."/>
            <person name="Loparev V."/>
            <person name="McQuiston J.R."/>
        </authorList>
    </citation>
    <scope>NUCLEOTIDE SEQUENCE [LARGE SCALE GENOMIC DNA]</scope>
    <source>
        <strain evidence="3 4">E5571</strain>
    </source>
</reference>
<evidence type="ECO:0000313" key="4">
    <source>
        <dbReference type="Proteomes" id="UP000063953"/>
    </source>
</evidence>